<dbReference type="InterPro" id="IPR051012">
    <property type="entry name" value="CellSynth/LPSAsmb/PSIAsmb"/>
</dbReference>
<accession>A0ABQ0K1D5</accession>
<dbReference type="SUPFAM" id="SSF48452">
    <property type="entry name" value="TPR-like"/>
    <property type="match status" value="2"/>
</dbReference>
<organism evidence="4 5">
    <name type="scientific">Candidatus Brocadia sinica JPN1</name>
    <dbReference type="NCBI Taxonomy" id="1197129"/>
    <lineage>
        <taxon>Bacteria</taxon>
        <taxon>Pseudomonadati</taxon>
        <taxon>Planctomycetota</taxon>
        <taxon>Candidatus Brocadiia</taxon>
        <taxon>Candidatus Brocadiales</taxon>
        <taxon>Candidatus Brocadiaceae</taxon>
        <taxon>Candidatus Brocadia</taxon>
    </lineage>
</organism>
<dbReference type="InterPro" id="IPR011990">
    <property type="entry name" value="TPR-like_helical_dom_sf"/>
</dbReference>
<dbReference type="Pfam" id="PF13374">
    <property type="entry name" value="TPR_10"/>
    <property type="match status" value="1"/>
</dbReference>
<protein>
    <recommendedName>
        <fullName evidence="6">Tetratricopeptide repeat protein</fullName>
    </recommendedName>
</protein>
<gene>
    <name evidence="4" type="ORF">BROSI_A3397</name>
</gene>
<reference evidence="5" key="1">
    <citation type="journal article" date="2015" name="Genome Announc.">
        <title>Draft Genome Sequence of an Anaerobic Ammonium-Oxidizing Bacterium, "Candidatus Brocadia sinica".</title>
        <authorList>
            <person name="Oshiki M."/>
            <person name="Shinyako-Hata K."/>
            <person name="Satoh H."/>
            <person name="Okabe S."/>
        </authorList>
    </citation>
    <scope>NUCLEOTIDE SEQUENCE [LARGE SCALE GENOMIC DNA]</scope>
    <source>
        <strain evidence="5">JPN1</strain>
    </source>
</reference>
<sequence length="525" mass="61388">MLFVKSFSVIFVFIILFSISFQGCSSIAAKHDSQSLPVIESSPLHAQEKAHAYFCAGYFSLLDRDWENAAANFEKAIQLDRSSGRIMQHLATCYFQLGKNEKSIDYLEKLAKIKPNEFSVHYTLATLYETVGKYREAIEEYEYARQCKTTKLDHVFLADTLYRLANLYMQEGMMEKGIECYKSMFDMKLVSEPAKIYYEIGQKYFEKNDTKKALEYFLKVKEADPKLSFASFYLTLCYDALHDYDNAIKEAKVFLEKEPDNWVMRLALSEIYEKTNNESQQSEEIKKIEEILKKNIDAGSKNSKEYFLLCQIYRNQRKIDKAIAVVENMKLIPLDKETIRDIHFLLANLYYEDKRFDRVEEELQMALKLDPDFHEANNFLGYLFVENNRNLDEAIQLINKALKAQPRNGAYLDSLGWAYYKKAQVEGRHDYLIKALQKLLEAVQFLEEPDIYDHIGDVHYSLGNWDEAVNAWRKAQDLYKKMFNQEVQIENITTKLEKLKRLISVEETGSKVIKKRIEVKSGIQP</sequence>
<dbReference type="InterPro" id="IPR019734">
    <property type="entry name" value="TPR_rpt"/>
</dbReference>
<dbReference type="RefSeq" id="WP_052564802.1">
    <property type="nucleotide sequence ID" value="NZ_BAFN01000001.1"/>
</dbReference>
<dbReference type="PROSITE" id="PS51257">
    <property type="entry name" value="PROKAR_LIPOPROTEIN"/>
    <property type="match status" value="1"/>
</dbReference>
<dbReference type="PANTHER" id="PTHR45586">
    <property type="entry name" value="TPR REPEAT-CONTAINING PROTEIN PA4667"/>
    <property type="match status" value="1"/>
</dbReference>
<dbReference type="Gene3D" id="1.25.40.10">
    <property type="entry name" value="Tetratricopeptide repeat domain"/>
    <property type="match status" value="4"/>
</dbReference>
<evidence type="ECO:0000256" key="3">
    <source>
        <dbReference type="PROSITE-ProRule" id="PRU00339"/>
    </source>
</evidence>
<evidence type="ECO:0008006" key="6">
    <source>
        <dbReference type="Google" id="ProtNLM"/>
    </source>
</evidence>
<feature type="repeat" description="TPR" evidence="3">
    <location>
        <begin position="194"/>
        <end position="227"/>
    </location>
</feature>
<evidence type="ECO:0000256" key="2">
    <source>
        <dbReference type="ARBA" id="ARBA00022803"/>
    </source>
</evidence>
<dbReference type="Pfam" id="PF14559">
    <property type="entry name" value="TPR_19"/>
    <property type="match status" value="1"/>
</dbReference>
<feature type="repeat" description="TPR" evidence="3">
    <location>
        <begin position="340"/>
        <end position="373"/>
    </location>
</feature>
<evidence type="ECO:0000256" key="1">
    <source>
        <dbReference type="ARBA" id="ARBA00022737"/>
    </source>
</evidence>
<dbReference type="PANTHER" id="PTHR45586:SF16">
    <property type="entry name" value="DOMAIN PROTEIN, PUTATIVE-RELATED"/>
    <property type="match status" value="1"/>
</dbReference>
<dbReference type="Proteomes" id="UP000032309">
    <property type="component" value="Unassembled WGS sequence"/>
</dbReference>
<dbReference type="Pfam" id="PF13432">
    <property type="entry name" value="TPR_16"/>
    <property type="match status" value="1"/>
</dbReference>
<proteinExistence type="predicted"/>
<comment type="caution">
    <text evidence="4">The sequence shown here is derived from an EMBL/GenBank/DDBJ whole genome shotgun (WGS) entry which is preliminary data.</text>
</comment>
<evidence type="ECO:0000313" key="4">
    <source>
        <dbReference type="EMBL" id="GAN34854.1"/>
    </source>
</evidence>
<dbReference type="Pfam" id="PF13181">
    <property type="entry name" value="TPR_8"/>
    <property type="match status" value="2"/>
</dbReference>
<keyword evidence="1" id="KW-0677">Repeat</keyword>
<keyword evidence="5" id="KW-1185">Reference proteome</keyword>
<feature type="repeat" description="TPR" evidence="3">
    <location>
        <begin position="50"/>
        <end position="83"/>
    </location>
</feature>
<keyword evidence="2 3" id="KW-0802">TPR repeat</keyword>
<evidence type="ECO:0000313" key="5">
    <source>
        <dbReference type="Proteomes" id="UP000032309"/>
    </source>
</evidence>
<name>A0ABQ0K1D5_9BACT</name>
<dbReference type="EMBL" id="BAFN01000001">
    <property type="protein sequence ID" value="GAN34854.1"/>
    <property type="molecule type" value="Genomic_DNA"/>
</dbReference>
<dbReference type="SMART" id="SM00028">
    <property type="entry name" value="TPR"/>
    <property type="match status" value="9"/>
</dbReference>
<feature type="repeat" description="TPR" evidence="3">
    <location>
        <begin position="449"/>
        <end position="482"/>
    </location>
</feature>
<dbReference type="PROSITE" id="PS50005">
    <property type="entry name" value="TPR"/>
    <property type="match status" value="5"/>
</dbReference>
<feature type="repeat" description="TPR" evidence="3">
    <location>
        <begin position="84"/>
        <end position="117"/>
    </location>
</feature>